<reference evidence="5" key="1">
    <citation type="submission" date="2020-06" db="EMBL/GenBank/DDBJ databases">
        <title>A chromosome-scale genome assembly of Talaromyces rugulosus W13939.</title>
        <authorList>
            <person name="Wang B."/>
            <person name="Guo L."/>
            <person name="Ye K."/>
            <person name="Wang L."/>
        </authorList>
    </citation>
    <scope>NUCLEOTIDE SEQUENCE [LARGE SCALE GENOMIC DNA]</scope>
    <source>
        <strain evidence="5">W13939</strain>
    </source>
</reference>
<evidence type="ECO:0000256" key="3">
    <source>
        <dbReference type="SAM" id="SignalP"/>
    </source>
</evidence>
<dbReference type="GeneID" id="55988298"/>
<gene>
    <name evidence="4" type="ORF">TRUGW13939_00785</name>
</gene>
<organism evidence="4 5">
    <name type="scientific">Talaromyces rugulosus</name>
    <name type="common">Penicillium rugulosum</name>
    <dbReference type="NCBI Taxonomy" id="121627"/>
    <lineage>
        <taxon>Eukaryota</taxon>
        <taxon>Fungi</taxon>
        <taxon>Dikarya</taxon>
        <taxon>Ascomycota</taxon>
        <taxon>Pezizomycotina</taxon>
        <taxon>Eurotiomycetes</taxon>
        <taxon>Eurotiomycetidae</taxon>
        <taxon>Eurotiales</taxon>
        <taxon>Trichocomaceae</taxon>
        <taxon>Talaromyces</taxon>
        <taxon>Talaromyces sect. Islandici</taxon>
    </lineage>
</organism>
<dbReference type="OrthoDB" id="5426678at2759"/>
<dbReference type="RefSeq" id="XP_035339884.1">
    <property type="nucleotide sequence ID" value="XM_035483991.1"/>
</dbReference>
<dbReference type="Proteomes" id="UP000509510">
    <property type="component" value="Chromosome I"/>
</dbReference>
<evidence type="ECO:0000256" key="2">
    <source>
        <dbReference type="SAM" id="Phobius"/>
    </source>
</evidence>
<feature type="compositionally biased region" description="Low complexity" evidence="1">
    <location>
        <begin position="371"/>
        <end position="425"/>
    </location>
</feature>
<feature type="signal peptide" evidence="3">
    <location>
        <begin position="1"/>
        <end position="20"/>
    </location>
</feature>
<proteinExistence type="predicted"/>
<keyword evidence="5" id="KW-1185">Reference proteome</keyword>
<feature type="region of interest" description="Disordered" evidence="1">
    <location>
        <begin position="339"/>
        <end position="438"/>
    </location>
</feature>
<sequence>MMVPWRAVFGLAVFAPGILALRATSGSPCTSACGTTSNTTSEEIVCMDDQYNTTKTGETFQSCISCLLQSDFQDQGAGETDVNWGLYNLRYAFTSCVYNYPEPVTNVSTPCLVSCTPLGPALDFQLTNPVGNSLTTFCGDTAFADNTVSTCEFCYSLTSQQAFLANFLESIRYNCHFSTSAGASFPLSPTRIFNQTELPETTTAYTSTATSTGTSNIHKFLTVIIVVPIVGFIIIVALTALCCICLVKHRRKAEKRRRYGSGGLHARWNDTTIGTPWQNTWGDSTTSPYQGHMFMADPSQQYMMGGAGQFAAVPGNGFQVVDHDGKHYEAGYSTHYVSPVDSDGSVNQNAFPYSDNSPYQGYATPQHEAGLSQPAAQSLSQQEAELQHYQQQQYQQQQYQQQQQQRQQQQQQSVSQQKQPEQSSQEVYFPPPPGPHAS</sequence>
<dbReference type="KEGG" id="trg:TRUGW13939_00785"/>
<name>A0A7H8QJR0_TALRU</name>
<feature type="compositionally biased region" description="Pro residues" evidence="1">
    <location>
        <begin position="429"/>
        <end position="438"/>
    </location>
</feature>
<feature type="compositionally biased region" description="Polar residues" evidence="1">
    <location>
        <begin position="344"/>
        <end position="359"/>
    </location>
</feature>
<keyword evidence="2" id="KW-0472">Membrane</keyword>
<evidence type="ECO:0000313" key="4">
    <source>
        <dbReference type="EMBL" id="QKX53705.1"/>
    </source>
</evidence>
<feature type="chain" id="PRO_5028905876" evidence="3">
    <location>
        <begin position="21"/>
        <end position="438"/>
    </location>
</feature>
<protein>
    <submittedName>
        <fullName evidence="4">Uncharacterized protein</fullName>
    </submittedName>
</protein>
<evidence type="ECO:0000256" key="1">
    <source>
        <dbReference type="SAM" id="MobiDB-lite"/>
    </source>
</evidence>
<keyword evidence="2" id="KW-1133">Transmembrane helix</keyword>
<evidence type="ECO:0000313" key="5">
    <source>
        <dbReference type="Proteomes" id="UP000509510"/>
    </source>
</evidence>
<dbReference type="AlphaFoldDB" id="A0A7H8QJR0"/>
<dbReference type="EMBL" id="CP055898">
    <property type="protein sequence ID" value="QKX53705.1"/>
    <property type="molecule type" value="Genomic_DNA"/>
</dbReference>
<keyword evidence="3" id="KW-0732">Signal</keyword>
<feature type="transmembrane region" description="Helical" evidence="2">
    <location>
        <begin position="220"/>
        <end position="247"/>
    </location>
</feature>
<keyword evidence="2" id="KW-0812">Transmembrane</keyword>
<accession>A0A7H8QJR0</accession>